<reference evidence="1" key="1">
    <citation type="journal article" date="2013" name="Extremophiles">
        <title>Proteinivorax tanatarense gen. nov., sp. nov., an anaerobic, haloalkaliphilic, proteolytic bacterium isolated from a decaying algal bloom, and proposal of Proteinivoraceae fam. nov.</title>
        <authorList>
            <person name="Kevbrin V."/>
            <person name="Boltyanskaya Y."/>
            <person name="Zhilina T."/>
            <person name="Kolganova T."/>
            <person name="Lavrentjeva E."/>
            <person name="Kuznetsov B."/>
        </authorList>
    </citation>
    <scope>NUCLEOTIDE SEQUENCE</scope>
    <source>
        <strain evidence="1">Z-910T</strain>
    </source>
</reference>
<organism evidence="1">
    <name type="scientific">Proteinivorax tanatarense</name>
    <dbReference type="NCBI Taxonomy" id="1260629"/>
    <lineage>
        <taxon>Bacteria</taxon>
        <taxon>Bacillati</taxon>
        <taxon>Bacillota</taxon>
        <taxon>Clostridia</taxon>
        <taxon>Eubacteriales</taxon>
        <taxon>Proteinivoracaceae</taxon>
        <taxon>Proteinivorax</taxon>
    </lineage>
</organism>
<reference evidence="1" key="2">
    <citation type="submission" date="2024-06" db="EMBL/GenBank/DDBJ databases">
        <authorList>
            <person name="Petrova K.O."/>
            <person name="Toshchakov S.V."/>
            <person name="Boltjanskaja Y.V."/>
            <person name="Kevbrin V."/>
        </authorList>
    </citation>
    <scope>NUCLEOTIDE SEQUENCE</scope>
    <source>
        <strain evidence="1">Z-910T</strain>
    </source>
</reference>
<gene>
    <name evidence="1" type="ORF">PRVXT_000251</name>
</gene>
<dbReference type="AlphaFoldDB" id="A0AAU7VM43"/>
<accession>A0AAU7VM43</accession>
<proteinExistence type="predicted"/>
<dbReference type="RefSeq" id="WP_350343890.1">
    <property type="nucleotide sequence ID" value="NZ_CP158367.1"/>
</dbReference>
<name>A0AAU7VM43_9FIRM</name>
<dbReference type="EMBL" id="CP158367">
    <property type="protein sequence ID" value="XBX75145.1"/>
    <property type="molecule type" value="Genomic_DNA"/>
</dbReference>
<sequence>MARTRGSKITPAQTSWMNTITFITYEEAGHILATDWDSDITK</sequence>
<evidence type="ECO:0000313" key="1">
    <source>
        <dbReference type="EMBL" id="XBX75145.1"/>
    </source>
</evidence>
<protein>
    <submittedName>
        <fullName evidence="1">Uncharacterized protein</fullName>
    </submittedName>
</protein>